<dbReference type="Pfam" id="PF13567">
    <property type="entry name" value="DUF4131"/>
    <property type="match status" value="1"/>
</dbReference>
<reference evidence="9 10" key="1">
    <citation type="submission" date="2019-03" db="EMBL/GenBank/DDBJ databases">
        <title>Whole genome sequence of a novel Rubrobacter taiwanensis strain, isolated from Yellowstone National Park.</title>
        <authorList>
            <person name="Freed S."/>
            <person name="Ramaley R.F."/>
            <person name="Kyndt J.A."/>
        </authorList>
    </citation>
    <scope>NUCLEOTIDE SEQUENCE [LARGE SCALE GENOMIC DNA]</scope>
    <source>
        <strain evidence="9 10">Yellowstone</strain>
    </source>
</reference>
<feature type="transmembrane region" description="Helical" evidence="6">
    <location>
        <begin position="252"/>
        <end position="274"/>
    </location>
</feature>
<dbReference type="Pfam" id="PF03772">
    <property type="entry name" value="Competence"/>
    <property type="match status" value="1"/>
</dbReference>
<evidence type="ECO:0000259" key="7">
    <source>
        <dbReference type="Pfam" id="PF03772"/>
    </source>
</evidence>
<evidence type="ECO:0000256" key="2">
    <source>
        <dbReference type="ARBA" id="ARBA00022475"/>
    </source>
</evidence>
<evidence type="ECO:0000256" key="6">
    <source>
        <dbReference type="SAM" id="Phobius"/>
    </source>
</evidence>
<keyword evidence="5 6" id="KW-0472">Membrane</keyword>
<dbReference type="AlphaFoldDB" id="A0A4R1BJ65"/>
<dbReference type="RefSeq" id="WP_132690455.1">
    <property type="nucleotide sequence ID" value="NZ_SKBU01000014.1"/>
</dbReference>
<feature type="transmembrane region" description="Helical" evidence="6">
    <location>
        <begin position="484"/>
        <end position="504"/>
    </location>
</feature>
<comment type="subcellular location">
    <subcellularLocation>
        <location evidence="1">Cell membrane</location>
        <topology evidence="1">Multi-pass membrane protein</topology>
    </subcellularLocation>
</comment>
<gene>
    <name evidence="9" type="ORF">E0L93_07270</name>
</gene>
<dbReference type="NCBIfam" id="TIGR00360">
    <property type="entry name" value="ComEC_N-term"/>
    <property type="match status" value="1"/>
</dbReference>
<keyword evidence="4 6" id="KW-1133">Transmembrane helix</keyword>
<feature type="transmembrane region" description="Helical" evidence="6">
    <location>
        <begin position="328"/>
        <end position="345"/>
    </location>
</feature>
<dbReference type="OrthoDB" id="7177610at2"/>
<feature type="transmembrane region" description="Helical" evidence="6">
    <location>
        <begin position="69"/>
        <end position="89"/>
    </location>
</feature>
<evidence type="ECO:0000256" key="3">
    <source>
        <dbReference type="ARBA" id="ARBA00022692"/>
    </source>
</evidence>
<evidence type="ECO:0000256" key="5">
    <source>
        <dbReference type="ARBA" id="ARBA00023136"/>
    </source>
</evidence>
<dbReference type="InterPro" id="IPR052159">
    <property type="entry name" value="Competence_DNA_uptake"/>
</dbReference>
<evidence type="ECO:0000313" key="9">
    <source>
        <dbReference type="EMBL" id="TCJ17324.1"/>
    </source>
</evidence>
<dbReference type="PANTHER" id="PTHR30619">
    <property type="entry name" value="DNA INTERNALIZATION/COMPETENCE PROTEIN COMEC/REC2"/>
    <property type="match status" value="1"/>
</dbReference>
<protein>
    <submittedName>
        <fullName evidence="9">ComEC family competence protein</fullName>
    </submittedName>
</protein>
<dbReference type="PANTHER" id="PTHR30619:SF7">
    <property type="entry name" value="BETA-LACTAMASE DOMAIN PROTEIN"/>
    <property type="match status" value="1"/>
</dbReference>
<dbReference type="InterPro" id="IPR025405">
    <property type="entry name" value="DUF4131"/>
</dbReference>
<feature type="transmembrane region" description="Helical" evidence="6">
    <location>
        <begin position="351"/>
        <end position="368"/>
    </location>
</feature>
<accession>A0A4R1BJ65</accession>
<feature type="domain" description="DUF4131" evidence="8">
    <location>
        <begin position="44"/>
        <end position="196"/>
    </location>
</feature>
<keyword evidence="3 6" id="KW-0812">Transmembrane</keyword>
<name>A0A4R1BJ65_9ACTN</name>
<sequence>MRTSESRRVRLDLDLSPPIRLDLWAVALASGIVAGTVVPPFASALVLGSLLICAGSAIWSSLLPRGWRLMGLLCPLFVAAGAGIAYLHAAARDPLAELAALEPGEVVAVGTVASPPVPSGAGNRAELRVEHLWLGDRELVRGGKVQIRAFDLRAGVGDRVRVDGEIVVPDSGGEFDYARHLRTRGVSAEIRASGVWPVDEGRGWIGQVHRRTDAALSHGMRSEEASMVRGILIGDRSRIPDEMQDAFRRSGIAHILAISGMHVAVLATASYFALRALALPLATRNAATLALVWVYVVVAGAPPSAIRAGVIASFVLLAPLLKRGISPLHFMTCMLALVLAWNPMLIYSTGFQLSVAAVFGILLLRKPLQAFLKRTVLRPLPAGQEPLSRLMSISLAAQIATAPIIATSFGEVPVVGVITNLVAVPLAAPILTLGLCGVLTGNLLPALAYPVNSANGFLVSVMWRTAELLASLPFAAVETANADLALAVLFYVACAPAAAAASALPEERWPAIGGLLVFWAALWLAMAVL</sequence>
<proteinExistence type="predicted"/>
<feature type="transmembrane region" description="Helical" evidence="6">
    <location>
        <begin position="511"/>
        <end position="528"/>
    </location>
</feature>
<feature type="transmembrane region" description="Helical" evidence="6">
    <location>
        <begin position="44"/>
        <end position="62"/>
    </location>
</feature>
<feature type="transmembrane region" description="Helical" evidence="6">
    <location>
        <begin position="415"/>
        <end position="439"/>
    </location>
</feature>
<evidence type="ECO:0000256" key="4">
    <source>
        <dbReference type="ARBA" id="ARBA00022989"/>
    </source>
</evidence>
<dbReference type="InterPro" id="IPR004477">
    <property type="entry name" value="ComEC_N"/>
</dbReference>
<dbReference type="EMBL" id="SKBU01000014">
    <property type="protein sequence ID" value="TCJ17324.1"/>
    <property type="molecule type" value="Genomic_DNA"/>
</dbReference>
<dbReference type="Proteomes" id="UP000295244">
    <property type="component" value="Unassembled WGS sequence"/>
</dbReference>
<feature type="domain" description="ComEC/Rec2-related protein" evidence="7">
    <location>
        <begin position="231"/>
        <end position="498"/>
    </location>
</feature>
<evidence type="ECO:0000256" key="1">
    <source>
        <dbReference type="ARBA" id="ARBA00004651"/>
    </source>
</evidence>
<keyword evidence="10" id="KW-1185">Reference proteome</keyword>
<comment type="caution">
    <text evidence="9">The sequence shown here is derived from an EMBL/GenBank/DDBJ whole genome shotgun (WGS) entry which is preliminary data.</text>
</comment>
<organism evidence="9 10">
    <name type="scientific">Rubrobacter taiwanensis</name>
    <dbReference type="NCBI Taxonomy" id="185139"/>
    <lineage>
        <taxon>Bacteria</taxon>
        <taxon>Bacillati</taxon>
        <taxon>Actinomycetota</taxon>
        <taxon>Rubrobacteria</taxon>
        <taxon>Rubrobacterales</taxon>
        <taxon>Rubrobacteraceae</taxon>
        <taxon>Rubrobacter</taxon>
    </lineage>
</organism>
<evidence type="ECO:0000313" key="10">
    <source>
        <dbReference type="Proteomes" id="UP000295244"/>
    </source>
</evidence>
<evidence type="ECO:0000259" key="8">
    <source>
        <dbReference type="Pfam" id="PF13567"/>
    </source>
</evidence>
<dbReference type="GO" id="GO:0005886">
    <property type="term" value="C:plasma membrane"/>
    <property type="evidence" value="ECO:0007669"/>
    <property type="project" value="UniProtKB-SubCell"/>
</dbReference>
<keyword evidence="2" id="KW-1003">Cell membrane</keyword>